<comment type="caution">
    <text evidence="2">The sequence shown here is derived from an EMBL/GenBank/DDBJ whole genome shotgun (WGS) entry which is preliminary data.</text>
</comment>
<dbReference type="Proteomes" id="UP000499080">
    <property type="component" value="Unassembled WGS sequence"/>
</dbReference>
<evidence type="ECO:0000256" key="1">
    <source>
        <dbReference type="SAM" id="MobiDB-lite"/>
    </source>
</evidence>
<evidence type="ECO:0000313" key="3">
    <source>
        <dbReference type="Proteomes" id="UP000499080"/>
    </source>
</evidence>
<organism evidence="2 3">
    <name type="scientific">Araneus ventricosus</name>
    <name type="common">Orbweaver spider</name>
    <name type="synonym">Epeira ventricosa</name>
    <dbReference type="NCBI Taxonomy" id="182803"/>
    <lineage>
        <taxon>Eukaryota</taxon>
        <taxon>Metazoa</taxon>
        <taxon>Ecdysozoa</taxon>
        <taxon>Arthropoda</taxon>
        <taxon>Chelicerata</taxon>
        <taxon>Arachnida</taxon>
        <taxon>Araneae</taxon>
        <taxon>Araneomorphae</taxon>
        <taxon>Entelegynae</taxon>
        <taxon>Araneoidea</taxon>
        <taxon>Araneidae</taxon>
        <taxon>Araneus</taxon>
    </lineage>
</organism>
<accession>A0A4Y2W2N4</accession>
<sequence length="234" mass="25325">MIRIESIHPSFVCSLLPTKCHETGQKEGNISTSFYDGGLVVQWFVSIVATAVRIMETNHRSSVGFHTHWTSPLVTLVGFPKPVAASREESAAAAKEKPEEKKIAWKFGRGGNNQEGWSVRPTPNSGYPLWKKQVASSNGAQPQSDEGAEAAGKTPGNQQAYIVWNVGQGNAPNGWTLKQQPAEIHPNSIEVARPVMAGLGVRVLTGLPNLGMGACTAYCQGGICRVHDWKRHQS</sequence>
<dbReference type="EMBL" id="BGPR01053565">
    <property type="protein sequence ID" value="GBO30400.1"/>
    <property type="molecule type" value="Genomic_DNA"/>
</dbReference>
<feature type="compositionally biased region" description="Polar residues" evidence="1">
    <location>
        <begin position="134"/>
        <end position="144"/>
    </location>
</feature>
<gene>
    <name evidence="2" type="ORF">AVEN_226618_1</name>
</gene>
<name>A0A4Y2W2N4_ARAVE</name>
<protein>
    <submittedName>
        <fullName evidence="2">Uncharacterized protein</fullName>
    </submittedName>
</protein>
<proteinExistence type="predicted"/>
<keyword evidence="3" id="KW-1185">Reference proteome</keyword>
<reference evidence="2 3" key="1">
    <citation type="journal article" date="2019" name="Sci. Rep.">
        <title>Orb-weaving spider Araneus ventricosus genome elucidates the spidroin gene catalogue.</title>
        <authorList>
            <person name="Kono N."/>
            <person name="Nakamura H."/>
            <person name="Ohtoshi R."/>
            <person name="Moran D.A.P."/>
            <person name="Shinohara A."/>
            <person name="Yoshida Y."/>
            <person name="Fujiwara M."/>
            <person name="Mori M."/>
            <person name="Tomita M."/>
            <person name="Arakawa K."/>
        </authorList>
    </citation>
    <scope>NUCLEOTIDE SEQUENCE [LARGE SCALE GENOMIC DNA]</scope>
</reference>
<evidence type="ECO:0000313" key="2">
    <source>
        <dbReference type="EMBL" id="GBO30400.1"/>
    </source>
</evidence>
<dbReference type="AlphaFoldDB" id="A0A4Y2W2N4"/>
<feature type="region of interest" description="Disordered" evidence="1">
    <location>
        <begin position="133"/>
        <end position="155"/>
    </location>
</feature>
<dbReference type="OrthoDB" id="6473476at2759"/>